<keyword evidence="2" id="KW-1185">Reference proteome</keyword>
<proteinExistence type="predicted"/>
<name>A0ABU8XX30_9PROT</name>
<evidence type="ECO:0000313" key="1">
    <source>
        <dbReference type="EMBL" id="MEK0085775.1"/>
    </source>
</evidence>
<dbReference type="RefSeq" id="WP_418161625.1">
    <property type="nucleotide sequence ID" value="NZ_JBBLZC010000034.1"/>
</dbReference>
<gene>
    <name evidence="1" type="ORF">U1T56_21690</name>
</gene>
<comment type="caution">
    <text evidence="1">The sequence shown here is derived from an EMBL/GenBank/DDBJ whole genome shotgun (WGS) entry which is preliminary data.</text>
</comment>
<accession>A0ABU8XX30</accession>
<evidence type="ECO:0000313" key="2">
    <source>
        <dbReference type="Proteomes" id="UP001375743"/>
    </source>
</evidence>
<protein>
    <submittedName>
        <fullName evidence="1">Uncharacterized protein</fullName>
    </submittedName>
</protein>
<organism evidence="1 2">
    <name type="scientific">Benzoatithermus flavus</name>
    <dbReference type="NCBI Taxonomy" id="3108223"/>
    <lineage>
        <taxon>Bacteria</taxon>
        <taxon>Pseudomonadati</taxon>
        <taxon>Pseudomonadota</taxon>
        <taxon>Alphaproteobacteria</taxon>
        <taxon>Geminicoccales</taxon>
        <taxon>Geminicoccaceae</taxon>
        <taxon>Benzoatithermus</taxon>
    </lineage>
</organism>
<sequence>MVGPKARRERARWIVQDHVGSAGFESAVPSALVPLDELYRDVAV</sequence>
<reference evidence="1 2" key="1">
    <citation type="submission" date="2024-01" db="EMBL/GenBank/DDBJ databases">
        <title>Multi-omics insights into the function and evolution of sodium benzoate biodegradation pathways in Benzoatithermus flavus gen. nov., sp. nov. from hot spring.</title>
        <authorList>
            <person name="Hu C.-J."/>
            <person name="Li W.-J."/>
        </authorList>
    </citation>
    <scope>NUCLEOTIDE SEQUENCE [LARGE SCALE GENOMIC DNA]</scope>
    <source>
        <strain evidence="1 2">SYSU G07066</strain>
    </source>
</reference>
<dbReference type="Proteomes" id="UP001375743">
    <property type="component" value="Unassembled WGS sequence"/>
</dbReference>
<dbReference type="EMBL" id="JBBLZC010000034">
    <property type="protein sequence ID" value="MEK0085775.1"/>
    <property type="molecule type" value="Genomic_DNA"/>
</dbReference>